<keyword evidence="1" id="KW-0812">Transmembrane</keyword>
<comment type="caution">
    <text evidence="2">The sequence shown here is derived from an EMBL/GenBank/DDBJ whole genome shotgun (WGS) entry which is preliminary data.</text>
</comment>
<proteinExistence type="predicted"/>
<feature type="transmembrane region" description="Helical" evidence="1">
    <location>
        <begin position="20"/>
        <end position="40"/>
    </location>
</feature>
<keyword evidence="1" id="KW-0472">Membrane</keyword>
<feature type="non-terminal residue" evidence="2">
    <location>
        <position position="1"/>
    </location>
</feature>
<evidence type="ECO:0000256" key="1">
    <source>
        <dbReference type="SAM" id="Phobius"/>
    </source>
</evidence>
<dbReference type="AlphaFoldDB" id="D5RIF4"/>
<accession>D5RIF4</accession>
<evidence type="ECO:0000313" key="3">
    <source>
        <dbReference type="Proteomes" id="UP000005324"/>
    </source>
</evidence>
<evidence type="ECO:0000313" key="2">
    <source>
        <dbReference type="EMBL" id="EFH12911.1"/>
    </source>
</evidence>
<dbReference type="HOGENOM" id="CLU_3262720_0_0_5"/>
<gene>
    <name evidence="2" type="ORF">HMPREF0731_0864</name>
</gene>
<organism evidence="2 3">
    <name type="scientific">Pseudoroseomonas cervicalis ATCC 49957</name>
    <dbReference type="NCBI Taxonomy" id="525371"/>
    <lineage>
        <taxon>Bacteria</taxon>
        <taxon>Pseudomonadati</taxon>
        <taxon>Pseudomonadota</taxon>
        <taxon>Alphaproteobacteria</taxon>
        <taxon>Acetobacterales</taxon>
        <taxon>Roseomonadaceae</taxon>
        <taxon>Roseomonas</taxon>
    </lineage>
</organism>
<reference evidence="2 3" key="1">
    <citation type="submission" date="2010-04" db="EMBL/GenBank/DDBJ databases">
        <authorList>
            <person name="Qin X."/>
            <person name="Bachman B."/>
            <person name="Battles P."/>
            <person name="Bell A."/>
            <person name="Bess C."/>
            <person name="Bickham C."/>
            <person name="Chaboub L."/>
            <person name="Chen D."/>
            <person name="Coyle M."/>
            <person name="Deiros D.R."/>
            <person name="Dinh H."/>
            <person name="Forbes L."/>
            <person name="Fowler G."/>
            <person name="Francisco L."/>
            <person name="Fu Q."/>
            <person name="Gubbala S."/>
            <person name="Hale W."/>
            <person name="Han Y."/>
            <person name="Hemphill L."/>
            <person name="Highlander S.K."/>
            <person name="Hirani K."/>
            <person name="Hogues M."/>
            <person name="Jackson L."/>
            <person name="Jakkamsetti A."/>
            <person name="Javaid M."/>
            <person name="Jiang H."/>
            <person name="Korchina V."/>
            <person name="Kovar C."/>
            <person name="Lara F."/>
            <person name="Lee S."/>
            <person name="Mata R."/>
            <person name="Mathew T."/>
            <person name="Moen C."/>
            <person name="Morales K."/>
            <person name="Munidasa M."/>
            <person name="Nazareth L."/>
            <person name="Ngo R."/>
            <person name="Nguyen L."/>
            <person name="Okwuonu G."/>
            <person name="Ongeri F."/>
            <person name="Patil S."/>
            <person name="Petrosino J."/>
            <person name="Pham C."/>
            <person name="Pham P."/>
            <person name="Pu L.-L."/>
            <person name="Puazo M."/>
            <person name="Raj R."/>
            <person name="Reid J."/>
            <person name="Rouhana J."/>
            <person name="Saada N."/>
            <person name="Shang Y."/>
            <person name="Simmons D."/>
            <person name="Thornton R."/>
            <person name="Warren J."/>
            <person name="Weissenberger G."/>
            <person name="Zhang J."/>
            <person name="Zhang L."/>
            <person name="Zhou C."/>
            <person name="Zhu D."/>
            <person name="Muzny D."/>
            <person name="Worley K."/>
            <person name="Gibbs R."/>
        </authorList>
    </citation>
    <scope>NUCLEOTIDE SEQUENCE [LARGE SCALE GENOMIC DNA]</scope>
    <source>
        <strain evidence="2 3">ATCC 49957</strain>
    </source>
</reference>
<dbReference type="Proteomes" id="UP000005324">
    <property type="component" value="Unassembled WGS sequence"/>
</dbReference>
<keyword evidence="1" id="KW-1133">Transmembrane helix</keyword>
<name>D5RIF4_9PROT</name>
<sequence length="42" mass="4524">PPPRPANDRGRPPAFRPVPGARRAALLFLLILVLLLAAGLRL</sequence>
<keyword evidence="3" id="KW-1185">Reference proteome</keyword>
<dbReference type="EMBL" id="ADVL01000148">
    <property type="protein sequence ID" value="EFH12911.1"/>
    <property type="molecule type" value="Genomic_DNA"/>
</dbReference>
<protein>
    <submittedName>
        <fullName evidence="2">Uncharacterized protein</fullName>
    </submittedName>
</protein>